<protein>
    <submittedName>
        <fullName evidence="5">Planctomycete cytochrome C</fullName>
    </submittedName>
</protein>
<organism evidence="5 6">
    <name type="scientific">Rubripirellula tenax</name>
    <dbReference type="NCBI Taxonomy" id="2528015"/>
    <lineage>
        <taxon>Bacteria</taxon>
        <taxon>Pseudomonadati</taxon>
        <taxon>Planctomycetota</taxon>
        <taxon>Planctomycetia</taxon>
        <taxon>Pirellulales</taxon>
        <taxon>Pirellulaceae</taxon>
        <taxon>Rubripirellula</taxon>
    </lineage>
</organism>
<dbReference type="Pfam" id="PF07583">
    <property type="entry name" value="PSCyt2"/>
    <property type="match status" value="1"/>
</dbReference>
<name>A0A5C6FDU9_9BACT</name>
<dbReference type="InterPro" id="IPR022655">
    <property type="entry name" value="DUF1553"/>
</dbReference>
<evidence type="ECO:0000313" key="6">
    <source>
        <dbReference type="Proteomes" id="UP000318288"/>
    </source>
</evidence>
<keyword evidence="1" id="KW-0175">Coiled coil</keyword>
<accession>A0A5C6FDU9</accession>
<dbReference type="InterPro" id="IPR011444">
    <property type="entry name" value="DUF1549"/>
</dbReference>
<keyword evidence="6" id="KW-1185">Reference proteome</keyword>
<dbReference type="PANTHER" id="PTHR35889:SF3">
    <property type="entry name" value="F-BOX DOMAIN-CONTAINING PROTEIN"/>
    <property type="match status" value="1"/>
</dbReference>
<dbReference type="Proteomes" id="UP000318288">
    <property type="component" value="Unassembled WGS sequence"/>
</dbReference>
<evidence type="ECO:0000259" key="2">
    <source>
        <dbReference type="Pfam" id="PF07583"/>
    </source>
</evidence>
<evidence type="ECO:0000256" key="1">
    <source>
        <dbReference type="SAM" id="Coils"/>
    </source>
</evidence>
<dbReference type="InterPro" id="IPR011429">
    <property type="entry name" value="Cyt_c_Planctomycete-type"/>
</dbReference>
<feature type="domain" description="DUF1549" evidence="2">
    <location>
        <begin position="168"/>
        <end position="384"/>
    </location>
</feature>
<gene>
    <name evidence="5" type="ORF">Poly51_16470</name>
</gene>
<dbReference type="OrthoDB" id="127107at2"/>
<dbReference type="Pfam" id="PF07587">
    <property type="entry name" value="PSD1"/>
    <property type="match status" value="1"/>
</dbReference>
<feature type="domain" description="Cytochrome C Planctomycete-type" evidence="4">
    <location>
        <begin position="44"/>
        <end position="103"/>
    </location>
</feature>
<feature type="domain" description="DUF1553" evidence="3">
    <location>
        <begin position="538"/>
        <end position="786"/>
    </location>
</feature>
<dbReference type="PANTHER" id="PTHR35889">
    <property type="entry name" value="CYCLOINULO-OLIGOSACCHARIDE FRUCTANOTRANSFERASE-RELATED"/>
    <property type="match status" value="1"/>
</dbReference>
<dbReference type="Pfam" id="PF07635">
    <property type="entry name" value="PSCyt1"/>
    <property type="match status" value="1"/>
</dbReference>
<evidence type="ECO:0000259" key="4">
    <source>
        <dbReference type="Pfam" id="PF07635"/>
    </source>
</evidence>
<reference evidence="5 6" key="1">
    <citation type="submission" date="2019-02" db="EMBL/GenBank/DDBJ databases">
        <title>Deep-cultivation of Planctomycetes and their phenomic and genomic characterization uncovers novel biology.</title>
        <authorList>
            <person name="Wiegand S."/>
            <person name="Jogler M."/>
            <person name="Boedeker C."/>
            <person name="Pinto D."/>
            <person name="Vollmers J."/>
            <person name="Rivas-Marin E."/>
            <person name="Kohn T."/>
            <person name="Peeters S.H."/>
            <person name="Heuer A."/>
            <person name="Rast P."/>
            <person name="Oberbeckmann S."/>
            <person name="Bunk B."/>
            <person name="Jeske O."/>
            <person name="Meyerdierks A."/>
            <person name="Storesund J.E."/>
            <person name="Kallscheuer N."/>
            <person name="Luecker S."/>
            <person name="Lage O.M."/>
            <person name="Pohl T."/>
            <person name="Merkel B.J."/>
            <person name="Hornburger P."/>
            <person name="Mueller R.-W."/>
            <person name="Bruemmer F."/>
            <person name="Labrenz M."/>
            <person name="Spormann A.M."/>
            <person name="Op Den Camp H."/>
            <person name="Overmann J."/>
            <person name="Amann R."/>
            <person name="Jetten M.S.M."/>
            <person name="Mascher T."/>
            <person name="Medema M.H."/>
            <person name="Devos D.P."/>
            <person name="Kaster A.-K."/>
            <person name="Ovreas L."/>
            <person name="Rohde M."/>
            <person name="Galperin M.Y."/>
            <person name="Jogler C."/>
        </authorList>
    </citation>
    <scope>NUCLEOTIDE SEQUENCE [LARGE SCALE GENOMIC DNA]</scope>
    <source>
        <strain evidence="5 6">Poly51</strain>
    </source>
</reference>
<dbReference type="AlphaFoldDB" id="A0A5C6FDU9"/>
<comment type="caution">
    <text evidence="5">The sequence shown here is derived from an EMBL/GenBank/DDBJ whole genome shotgun (WGS) entry which is preliminary data.</text>
</comment>
<dbReference type="EMBL" id="SJPW01000002">
    <property type="protein sequence ID" value="TWU58867.1"/>
    <property type="molecule type" value="Genomic_DNA"/>
</dbReference>
<evidence type="ECO:0000259" key="3">
    <source>
        <dbReference type="Pfam" id="PF07587"/>
    </source>
</evidence>
<evidence type="ECO:0000313" key="5">
    <source>
        <dbReference type="EMBL" id="TWU58867.1"/>
    </source>
</evidence>
<feature type="coiled-coil region" evidence="1">
    <location>
        <begin position="431"/>
        <end position="478"/>
    </location>
</feature>
<dbReference type="RefSeq" id="WP_146456068.1">
    <property type="nucleotide sequence ID" value="NZ_SJPW01000002.1"/>
</dbReference>
<sequence>MRYIYRLSIIALATLVALTPKARGDDAGIRFFERKVRPILVKHCYECHSHETGESNGDLLVDSRDGLLNGGELGPAIKPGDAEGSLLFDAVTYQNEDLLMPPDKRLSDTEIAAMRKWIEMGAPDPRRGKVKEDDAPIDFEKAREHWAFRPIANQEPPQVFDAQWPQSPIDNFILARLEKEKMKPVELADSATIMRRVYYDLTGLPPTPEQQDQFLLAAKRDSPKAYEQLVEDLLKSPRFGERWGRHWLDVVHYAETFSKPRNFVNPLIWKYRDYVIDAYNNDKPFDQFLTEQIAGDLLPAEKLSQRREQMVATGMLLTGQRAYTGNGNSAESQEYHADDIDDQLNVIGHAFLGLSIACARCHDHKFDPIPTRDYYALAGTLRSTSSYNSHVVPPFHEENQGGPSAGVSARYVAMPNEAKKLEQISTSFTKAEGMRSTIRRLTVRLEKLKANNSSPDEIKATDKKLAGLKVTLEKLESKLAEPITAEMVAAVADHPKPVEQPVFIKGDSANPGPVVPRGFLQIIPVSTDTIPIPEDQSGRLQLARWLTSSDNPLVARVYVNRIWQHLFGIGLVESADNFGLMSQPPSHPALLNYLARQFRDGGMSTKSLIRTLVLSRTYRLSSSPVESAMKRDPDAKLRWRMTPRRLEAEAIRDTVMLASQQLVSGSPGPSEAARLGFHQVGRATVSYDIPHRSVYLSILREAVPQQLELFDFPDPSFVRGRRSTANMPTQALYMMNSEFIAKASRLAAKHMIKVDHPESARIDLAVRTILSRPAREDENRQLARYLDDAIRAGVGTEEAWSQLCQILFASTEFRYVW</sequence>
<proteinExistence type="predicted"/>